<sequence length="332" mass="35754">MKTALIFTGGTIGSTQKNGRIAPDTQTSSALTGLIDAGHAQPFDFVCASPYMALSESLNGTRLNRLIACVREQMAAGAQATIVFHGTDTLAYTAAALGYAFGNGSIPIVLVSANHPADDARSNAKANLFGALDFLTQTNAHGVFVVYKNRGNSVFVHRGTRLLEQAAFDDDVFSAAGQYFGRFTENGQFQKNPGYNEEKDELEPFADISFCENSGVLHFLPRPGMPLPAIAGDIKAVLLDSYHSGSIGTESRALQAFCREAQEKEIPIFLTGQKSSYESAAAFKKLHIQPLECLPPVSAYIKAWALSSTDCDWAKMTRSLGGDRILLNNNEL</sequence>
<gene>
    <name evidence="5" type="ORF">IAD23_06345</name>
</gene>
<dbReference type="AlphaFoldDB" id="A0A9D1SNX1"/>
<dbReference type="PROSITE" id="PS51732">
    <property type="entry name" value="ASN_GLN_ASE_3"/>
    <property type="match status" value="1"/>
</dbReference>
<feature type="active site" description="O-isoaspartyl threonine intermediate" evidence="1">
    <location>
        <position position="11"/>
    </location>
</feature>
<feature type="active site" evidence="3">
    <location>
        <position position="87"/>
    </location>
</feature>
<dbReference type="InterPro" id="IPR037152">
    <property type="entry name" value="L-asparaginase_N_sf"/>
</dbReference>
<reference evidence="5" key="1">
    <citation type="submission" date="2020-10" db="EMBL/GenBank/DDBJ databases">
        <authorList>
            <person name="Gilroy R."/>
        </authorList>
    </citation>
    <scope>NUCLEOTIDE SEQUENCE</scope>
    <source>
        <strain evidence="5">CHK176-6737</strain>
    </source>
</reference>
<evidence type="ECO:0000313" key="5">
    <source>
        <dbReference type="EMBL" id="HIU69559.1"/>
    </source>
</evidence>
<comment type="caution">
    <text evidence="5">The sequence shown here is derived from an EMBL/GenBank/DDBJ whole genome shotgun (WGS) entry which is preliminary data.</text>
</comment>
<dbReference type="PRINTS" id="PR00139">
    <property type="entry name" value="ASNGLNASE"/>
</dbReference>
<dbReference type="InterPro" id="IPR036152">
    <property type="entry name" value="Asp/glu_Ase-like_sf"/>
</dbReference>
<dbReference type="Gene3D" id="3.40.50.1170">
    <property type="entry name" value="L-asparaginase, N-terminal domain"/>
    <property type="match status" value="1"/>
</dbReference>
<dbReference type="PIRSF" id="PIRSF500176">
    <property type="entry name" value="L_ASNase"/>
    <property type="match status" value="1"/>
</dbReference>
<evidence type="ECO:0000313" key="6">
    <source>
        <dbReference type="Proteomes" id="UP000824125"/>
    </source>
</evidence>
<protein>
    <submittedName>
        <fullName evidence="5">Asparaginase</fullName>
    </submittedName>
</protein>
<accession>A0A9D1SNX1</accession>
<dbReference type="InterPro" id="IPR027475">
    <property type="entry name" value="Asparaginase/glutaminase_AS2"/>
</dbReference>
<evidence type="ECO:0000256" key="3">
    <source>
        <dbReference type="PROSITE-ProRule" id="PRU10100"/>
    </source>
</evidence>
<dbReference type="SMART" id="SM00870">
    <property type="entry name" value="Asparaginase"/>
    <property type="match status" value="1"/>
</dbReference>
<feature type="binding site" evidence="2">
    <location>
        <begin position="87"/>
        <end position="88"/>
    </location>
    <ligand>
        <name>substrate</name>
    </ligand>
</feature>
<dbReference type="PANTHER" id="PTHR11707:SF28">
    <property type="entry name" value="60 KDA LYSOPHOSPHOLIPASE"/>
    <property type="match status" value="1"/>
</dbReference>
<evidence type="ECO:0000256" key="1">
    <source>
        <dbReference type="PIRSR" id="PIRSR001220-1"/>
    </source>
</evidence>
<dbReference type="SUPFAM" id="SSF53774">
    <property type="entry name" value="Glutaminase/Asparaginase"/>
    <property type="match status" value="1"/>
</dbReference>
<dbReference type="PANTHER" id="PTHR11707">
    <property type="entry name" value="L-ASPARAGINASE"/>
    <property type="match status" value="1"/>
</dbReference>
<dbReference type="GO" id="GO:0004067">
    <property type="term" value="F:asparaginase activity"/>
    <property type="evidence" value="ECO:0007669"/>
    <property type="project" value="UniProtKB-UniRule"/>
</dbReference>
<dbReference type="EMBL" id="DVNM01000033">
    <property type="protein sequence ID" value="HIU69559.1"/>
    <property type="molecule type" value="Genomic_DNA"/>
</dbReference>
<feature type="domain" description="L-asparaginase N-terminal" evidence="4">
    <location>
        <begin position="4"/>
        <end position="183"/>
    </location>
</feature>
<feature type="binding site" evidence="2">
    <location>
        <position position="55"/>
    </location>
    <ligand>
        <name>substrate</name>
    </ligand>
</feature>
<dbReference type="InterPro" id="IPR006034">
    <property type="entry name" value="Asparaginase/glutaminase-like"/>
</dbReference>
<evidence type="ECO:0000256" key="2">
    <source>
        <dbReference type="PIRSR" id="PIRSR001220-2"/>
    </source>
</evidence>
<dbReference type="Pfam" id="PF00710">
    <property type="entry name" value="Asparaginase"/>
    <property type="match status" value="1"/>
</dbReference>
<name>A0A9D1SNX1_9FIRM</name>
<dbReference type="Proteomes" id="UP000824125">
    <property type="component" value="Unassembled WGS sequence"/>
</dbReference>
<dbReference type="InterPro" id="IPR027474">
    <property type="entry name" value="L-asparaginase_N"/>
</dbReference>
<evidence type="ECO:0000259" key="4">
    <source>
        <dbReference type="Pfam" id="PF00710"/>
    </source>
</evidence>
<dbReference type="PIRSF" id="PIRSF001220">
    <property type="entry name" value="L-ASNase_gatD"/>
    <property type="match status" value="1"/>
</dbReference>
<proteinExistence type="predicted"/>
<organism evidence="5 6">
    <name type="scientific">Candidatus Scybalenecus merdavium</name>
    <dbReference type="NCBI Taxonomy" id="2840939"/>
    <lineage>
        <taxon>Bacteria</taxon>
        <taxon>Bacillati</taxon>
        <taxon>Bacillota</taxon>
        <taxon>Clostridia</taxon>
        <taxon>Eubacteriales</taxon>
        <taxon>Oscillospiraceae</taxon>
        <taxon>Oscillospiraceae incertae sedis</taxon>
        <taxon>Candidatus Scybalenecus</taxon>
    </lineage>
</organism>
<dbReference type="PROSITE" id="PS00917">
    <property type="entry name" value="ASN_GLN_ASE_2"/>
    <property type="match status" value="1"/>
</dbReference>
<reference evidence="5" key="2">
    <citation type="journal article" date="2021" name="PeerJ">
        <title>Extensive microbial diversity within the chicken gut microbiome revealed by metagenomics and culture.</title>
        <authorList>
            <person name="Gilroy R."/>
            <person name="Ravi A."/>
            <person name="Getino M."/>
            <person name="Pursley I."/>
            <person name="Horton D.L."/>
            <person name="Alikhan N.F."/>
            <person name="Baker D."/>
            <person name="Gharbi K."/>
            <person name="Hall N."/>
            <person name="Watson M."/>
            <person name="Adriaenssens E.M."/>
            <person name="Foster-Nyarko E."/>
            <person name="Jarju S."/>
            <person name="Secka A."/>
            <person name="Antonio M."/>
            <person name="Oren A."/>
            <person name="Chaudhuri R.R."/>
            <person name="La Ragione R."/>
            <person name="Hildebrand F."/>
            <person name="Pallen M.J."/>
        </authorList>
    </citation>
    <scope>NUCLEOTIDE SEQUENCE</scope>
    <source>
        <strain evidence="5">CHK176-6737</strain>
    </source>
</reference>